<dbReference type="InterPro" id="IPR040079">
    <property type="entry name" value="Glutathione_S-Trfase"/>
</dbReference>
<dbReference type="PROSITE" id="PS50405">
    <property type="entry name" value="GST_CTER"/>
    <property type="match status" value="1"/>
</dbReference>
<dbReference type="Pfam" id="PF13409">
    <property type="entry name" value="GST_N_2"/>
    <property type="match status" value="1"/>
</dbReference>
<name>A0A3M2TS13_PSEYM</name>
<evidence type="ECO:0000313" key="4">
    <source>
        <dbReference type="Proteomes" id="UP000282378"/>
    </source>
</evidence>
<dbReference type="NCBIfam" id="NF007831">
    <property type="entry name" value="PRK10542.1"/>
    <property type="match status" value="1"/>
</dbReference>
<dbReference type="SUPFAM" id="SSF47616">
    <property type="entry name" value="GST C-terminal domain-like"/>
    <property type="match status" value="1"/>
</dbReference>
<protein>
    <submittedName>
        <fullName evidence="3">Glutathione S-transferase</fullName>
    </submittedName>
</protein>
<dbReference type="SFLD" id="SFLDG00358">
    <property type="entry name" value="Main_(cytGST)"/>
    <property type="match status" value="1"/>
</dbReference>
<sequence>MPRDWSAHLIRDHLYLLSPSPFNLNRYPIFAIFAIASIAGSNSSPSSERLYSAEGGEVASTVRTTTPFSSISLSRTDSIFAEMPGMSTRSSPNRRGPPLKLHSRFGVQTPPSNHMHAATAHSGTGWLTLLLRIFNDITGVFLCRIASFQRVTRLQNGNRRMRVTLSYQLYKSYPGARIGSFSTTGRIVLMKLYYSPGSCSLGAHIVLHEAGVAHELVKVNLRQHTLESGEDYYAINPKGAVPALGLDDGAVLTEGAAVLQYLGDHFVPTLVPANGTLARARLQEILNYLAAEYHKAWTPLFYLAKGADATDAQRPVIAKQTYLNGLLADGRDYLLGNDFSVADTYLFAVTRWSVNFGISLEALPALQAFMARVEARPSVKAVLKAEGLPELFNKA</sequence>
<evidence type="ECO:0000259" key="2">
    <source>
        <dbReference type="PROSITE" id="PS50405"/>
    </source>
</evidence>
<dbReference type="SFLD" id="SFLDS00019">
    <property type="entry name" value="Glutathione_Transferase_(cytos"/>
    <property type="match status" value="1"/>
</dbReference>
<dbReference type="PROSITE" id="PS50404">
    <property type="entry name" value="GST_NTER"/>
    <property type="match status" value="1"/>
</dbReference>
<dbReference type="InterPro" id="IPR010987">
    <property type="entry name" value="Glutathione-S-Trfase_C-like"/>
</dbReference>
<reference evidence="3 4" key="1">
    <citation type="submission" date="2018-08" db="EMBL/GenBank/DDBJ databases">
        <title>Recombination of ecologically and evolutionarily significant loci maintains genetic cohesion in the Pseudomonas syringae species complex.</title>
        <authorList>
            <person name="Dillon M."/>
            <person name="Thakur S."/>
            <person name="Almeida R.N.D."/>
            <person name="Weir B.S."/>
            <person name="Guttman D.S."/>
        </authorList>
    </citation>
    <scope>NUCLEOTIDE SEQUENCE [LARGE SCALE GENOMIC DNA]</scope>
    <source>
        <strain evidence="3 4">88_10</strain>
    </source>
</reference>
<dbReference type="InterPro" id="IPR036282">
    <property type="entry name" value="Glutathione-S-Trfase_C_sf"/>
</dbReference>
<dbReference type="InterPro" id="IPR004046">
    <property type="entry name" value="GST_C"/>
</dbReference>
<dbReference type="PANTHER" id="PTHR44051:SF8">
    <property type="entry name" value="GLUTATHIONE S-TRANSFERASE GSTA"/>
    <property type="match status" value="1"/>
</dbReference>
<dbReference type="CDD" id="cd03057">
    <property type="entry name" value="GST_N_Beta"/>
    <property type="match status" value="1"/>
</dbReference>
<feature type="domain" description="GST C-terminal" evidence="2">
    <location>
        <begin position="275"/>
        <end position="395"/>
    </location>
</feature>
<gene>
    <name evidence="3" type="ORF">APX70_08431</name>
</gene>
<comment type="caution">
    <text evidence="3">The sequence shown here is derived from an EMBL/GenBank/DDBJ whole genome shotgun (WGS) entry which is preliminary data.</text>
</comment>
<dbReference type="Pfam" id="PF00043">
    <property type="entry name" value="GST_C"/>
    <property type="match status" value="1"/>
</dbReference>
<dbReference type="AlphaFoldDB" id="A0A3M2TS13"/>
<dbReference type="CDD" id="cd03188">
    <property type="entry name" value="GST_C_Beta"/>
    <property type="match status" value="1"/>
</dbReference>
<dbReference type="Gene3D" id="1.20.1050.10">
    <property type="match status" value="1"/>
</dbReference>
<dbReference type="SUPFAM" id="SSF52833">
    <property type="entry name" value="Thioredoxin-like"/>
    <property type="match status" value="1"/>
</dbReference>
<accession>A0A3M2TS13</accession>
<evidence type="ECO:0000313" key="3">
    <source>
        <dbReference type="EMBL" id="RML17351.1"/>
    </source>
</evidence>
<organism evidence="3 4">
    <name type="scientific">Pseudomonas syringae pv. maculicola</name>
    <dbReference type="NCBI Taxonomy" id="59511"/>
    <lineage>
        <taxon>Bacteria</taxon>
        <taxon>Pseudomonadati</taxon>
        <taxon>Pseudomonadota</taxon>
        <taxon>Gammaproteobacteria</taxon>
        <taxon>Pseudomonadales</taxon>
        <taxon>Pseudomonadaceae</taxon>
        <taxon>Pseudomonas</taxon>
    </lineage>
</organism>
<dbReference type="EMBL" id="RBNL01005064">
    <property type="protein sequence ID" value="RML17351.1"/>
    <property type="molecule type" value="Genomic_DNA"/>
</dbReference>
<dbReference type="SFLD" id="SFLDG01150">
    <property type="entry name" value="Main.1:_Beta-like"/>
    <property type="match status" value="1"/>
</dbReference>
<evidence type="ECO:0000259" key="1">
    <source>
        <dbReference type="PROSITE" id="PS50404"/>
    </source>
</evidence>
<dbReference type="InterPro" id="IPR004045">
    <property type="entry name" value="Glutathione_S-Trfase_N"/>
</dbReference>
<dbReference type="PANTHER" id="PTHR44051">
    <property type="entry name" value="GLUTATHIONE S-TRANSFERASE-RELATED"/>
    <property type="match status" value="1"/>
</dbReference>
<dbReference type="InterPro" id="IPR036249">
    <property type="entry name" value="Thioredoxin-like_sf"/>
</dbReference>
<proteinExistence type="predicted"/>
<dbReference type="Proteomes" id="UP000282378">
    <property type="component" value="Unassembled WGS sequence"/>
</dbReference>
<feature type="domain" description="GST N-terminal" evidence="1">
    <location>
        <begin position="187"/>
        <end position="270"/>
    </location>
</feature>
<dbReference type="Gene3D" id="3.40.30.10">
    <property type="entry name" value="Glutaredoxin"/>
    <property type="match status" value="1"/>
</dbReference>
<keyword evidence="3" id="KW-0808">Transferase</keyword>
<dbReference type="GO" id="GO:0016740">
    <property type="term" value="F:transferase activity"/>
    <property type="evidence" value="ECO:0007669"/>
    <property type="project" value="UniProtKB-KW"/>
</dbReference>